<evidence type="ECO:0000256" key="1">
    <source>
        <dbReference type="ARBA" id="ARBA00022801"/>
    </source>
</evidence>
<gene>
    <name evidence="2" type="ORF">BACUNI_02027</name>
</gene>
<dbReference type="SUPFAM" id="SSF55909">
    <property type="entry name" value="Pentein"/>
    <property type="match status" value="1"/>
</dbReference>
<dbReference type="Pfam" id="PF04371">
    <property type="entry name" value="PAD_porph"/>
    <property type="match status" value="1"/>
</dbReference>
<name>A0ABC9NCX5_BACUC</name>
<evidence type="ECO:0000313" key="3">
    <source>
        <dbReference type="Proteomes" id="UP000004110"/>
    </source>
</evidence>
<keyword evidence="1" id="KW-0378">Hydrolase</keyword>
<organism evidence="2 3">
    <name type="scientific">Bacteroides uniformis (strain ATCC 8492 / DSM 6597 / CCUG 4942 / CIP 103695 / JCM 5828 / KCTC 5204 / NCTC 13054 / VPI 0061)</name>
    <dbReference type="NCBI Taxonomy" id="411479"/>
    <lineage>
        <taxon>Bacteria</taxon>
        <taxon>Pseudomonadati</taxon>
        <taxon>Bacteroidota</taxon>
        <taxon>Bacteroidia</taxon>
        <taxon>Bacteroidales</taxon>
        <taxon>Bacteroidaceae</taxon>
        <taxon>Bacteroides</taxon>
    </lineage>
</organism>
<dbReference type="InterPro" id="IPR007466">
    <property type="entry name" value="Peptidyl-Arg-deiminase_porph"/>
</dbReference>
<dbReference type="PANTHER" id="PTHR31377:SF0">
    <property type="entry name" value="AGMATINE DEIMINASE-RELATED"/>
    <property type="match status" value="1"/>
</dbReference>
<accession>A0ABC9NCX5</accession>
<evidence type="ECO:0000313" key="2">
    <source>
        <dbReference type="EMBL" id="EDO54549.1"/>
    </source>
</evidence>
<sequence length="397" mass="44942">MAILNLRFILPLSANLKSNELEKINNMGYFVGLPLGGAAEKDCQVRFGKNMTFQVETRAPHLPAEWALQSGIQLTWPHAGTDWTYMLDEVQECFVAIAHEIAARETLLIVTPEPDEVKKQILGRVNMENVRFLKCETNDTWARDHGAITLLDADGVSLLDFKFNGWGLKFASDKDNLITRRAVESEVMKGKYVNRLGFVLEGGSIESDGMGTLLTTSECLLSPNRNGQMNRVEIEEYLRSVFHLQRVLWLDHGYLAGDDTDSHIDTLARFCPADTIAYVQCKDADDEHYEELHRMEEQLKTFRTLKGEPYRLLALPMADKIEEEGERLPATYANFLILNDAVLYPTYRQPENDARAGEVLREAFPGYEIIGIDCRALIKQHGSLHCVTMQYPVGVLK</sequence>
<dbReference type="Proteomes" id="UP000004110">
    <property type="component" value="Unassembled WGS sequence"/>
</dbReference>
<dbReference type="Gene3D" id="3.75.10.10">
    <property type="entry name" value="L-arginine/glycine Amidinotransferase, Chain A"/>
    <property type="match status" value="1"/>
</dbReference>
<keyword evidence="3" id="KW-1185">Reference proteome</keyword>
<dbReference type="EMBL" id="AAYH02000042">
    <property type="protein sequence ID" value="EDO54549.1"/>
    <property type="molecule type" value="Genomic_DNA"/>
</dbReference>
<dbReference type="PANTHER" id="PTHR31377">
    <property type="entry name" value="AGMATINE DEIMINASE-RELATED"/>
    <property type="match status" value="1"/>
</dbReference>
<protein>
    <recommendedName>
        <fullName evidence="4">Agmatine deiminase family protein</fullName>
    </recommendedName>
</protein>
<reference evidence="2" key="2">
    <citation type="submission" date="2013-11" db="EMBL/GenBank/DDBJ databases">
        <title>Draft genome sequence of Bacteroides uniformis (ATCC 8492).</title>
        <authorList>
            <person name="Sudarsanam P."/>
            <person name="Ley R."/>
            <person name="Guruge J."/>
            <person name="Turnbaugh P.J."/>
            <person name="Mahowald M."/>
            <person name="Liep D."/>
            <person name="Gordon J."/>
        </authorList>
    </citation>
    <scope>NUCLEOTIDE SEQUENCE</scope>
    <source>
        <strain evidence="2">ATCC 8492</strain>
    </source>
</reference>
<comment type="caution">
    <text evidence="2">The sequence shown here is derived from an EMBL/GenBank/DDBJ whole genome shotgun (WGS) entry which is preliminary data.</text>
</comment>
<dbReference type="GO" id="GO:0016787">
    <property type="term" value="F:hydrolase activity"/>
    <property type="evidence" value="ECO:0007669"/>
    <property type="project" value="UniProtKB-KW"/>
</dbReference>
<reference evidence="2" key="1">
    <citation type="submission" date="2007-06" db="EMBL/GenBank/DDBJ databases">
        <authorList>
            <person name="Fulton L."/>
            <person name="Clifton S."/>
            <person name="Fulton B."/>
            <person name="Xu J."/>
            <person name="Minx P."/>
            <person name="Pepin K.H."/>
            <person name="Johnson M."/>
            <person name="Thiruvilangam P."/>
            <person name="Bhonagiri V."/>
            <person name="Nash W.E."/>
            <person name="Mardis E.R."/>
            <person name="Wilson R.K."/>
        </authorList>
    </citation>
    <scope>NUCLEOTIDE SEQUENCE [LARGE SCALE GENOMIC DNA]</scope>
    <source>
        <strain evidence="2">ATCC 8492</strain>
    </source>
</reference>
<proteinExistence type="predicted"/>
<dbReference type="AlphaFoldDB" id="A0ABC9NCX5"/>
<evidence type="ECO:0008006" key="4">
    <source>
        <dbReference type="Google" id="ProtNLM"/>
    </source>
</evidence>